<proteinExistence type="inferred from homology"/>
<reference evidence="10 11" key="1">
    <citation type="submission" date="2020-08" db="EMBL/GenBank/DDBJ databases">
        <title>Genomic Encyclopedia of Type Strains, Phase IV (KMG-IV): sequencing the most valuable type-strain genomes for metagenomic binning, comparative biology and taxonomic classification.</title>
        <authorList>
            <person name="Goeker M."/>
        </authorList>
    </citation>
    <scope>NUCLEOTIDE SEQUENCE [LARGE SCALE GENOMIC DNA]</scope>
    <source>
        <strain evidence="10 11">DSM 25966</strain>
    </source>
</reference>
<feature type="domain" description="Tryptophan synthase beta chain-like PALP" evidence="9">
    <location>
        <begin position="4"/>
        <end position="292"/>
    </location>
</feature>
<dbReference type="GO" id="GO:0005524">
    <property type="term" value="F:ATP binding"/>
    <property type="evidence" value="ECO:0007669"/>
    <property type="project" value="TreeGrafter"/>
</dbReference>
<keyword evidence="11" id="KW-1185">Reference proteome</keyword>
<name>A0A840AI72_9HYPH</name>
<evidence type="ECO:0000256" key="8">
    <source>
        <dbReference type="ARBA" id="ARBA00023239"/>
    </source>
</evidence>
<dbReference type="GO" id="GO:0000287">
    <property type="term" value="F:magnesium ion binding"/>
    <property type="evidence" value="ECO:0007669"/>
    <property type="project" value="TreeGrafter"/>
</dbReference>
<organism evidence="10 11">
    <name type="scientific">Kaistia hirudinis</name>
    <dbReference type="NCBI Taxonomy" id="1293440"/>
    <lineage>
        <taxon>Bacteria</taxon>
        <taxon>Pseudomonadati</taxon>
        <taxon>Pseudomonadota</taxon>
        <taxon>Alphaproteobacteria</taxon>
        <taxon>Hyphomicrobiales</taxon>
        <taxon>Kaistiaceae</taxon>
        <taxon>Kaistia</taxon>
    </lineage>
</organism>
<comment type="cofactor">
    <cofactor evidence="1">
        <name>Ca(2+)</name>
        <dbReference type="ChEBI" id="CHEBI:29108"/>
    </cofactor>
</comment>
<protein>
    <submittedName>
        <fullName evidence="10">Threonine dehydratase</fullName>
        <ecNumber evidence="10">4.3.1.19</ecNumber>
    </submittedName>
</protein>
<dbReference type="InterPro" id="IPR001926">
    <property type="entry name" value="TrpB-like_PALP"/>
</dbReference>
<dbReference type="AlphaFoldDB" id="A0A840AI72"/>
<evidence type="ECO:0000256" key="7">
    <source>
        <dbReference type="ARBA" id="ARBA00022898"/>
    </source>
</evidence>
<evidence type="ECO:0000313" key="11">
    <source>
        <dbReference type="Proteomes" id="UP000553963"/>
    </source>
</evidence>
<dbReference type="FunFam" id="3.40.50.1100:FF:000005">
    <property type="entry name" value="Threonine dehydratase catabolic"/>
    <property type="match status" value="1"/>
</dbReference>
<keyword evidence="7" id="KW-0663">Pyridoxal phosphate</keyword>
<dbReference type="CDD" id="cd01562">
    <property type="entry name" value="Thr-dehyd"/>
    <property type="match status" value="1"/>
</dbReference>
<dbReference type="GO" id="GO:0070179">
    <property type="term" value="P:D-serine biosynthetic process"/>
    <property type="evidence" value="ECO:0007669"/>
    <property type="project" value="TreeGrafter"/>
</dbReference>
<dbReference type="InterPro" id="IPR000634">
    <property type="entry name" value="Ser/Thr_deHydtase_PyrdxlP-BS"/>
</dbReference>
<dbReference type="Proteomes" id="UP000553963">
    <property type="component" value="Unassembled WGS sequence"/>
</dbReference>
<comment type="cofactor">
    <cofactor evidence="3">
        <name>Mn(2+)</name>
        <dbReference type="ChEBI" id="CHEBI:29035"/>
    </cofactor>
</comment>
<comment type="cofactor">
    <cofactor evidence="2">
        <name>pyridoxal 5'-phosphate</name>
        <dbReference type="ChEBI" id="CHEBI:597326"/>
    </cofactor>
</comment>
<keyword evidence="6" id="KW-0460">Magnesium</keyword>
<dbReference type="Pfam" id="PF00291">
    <property type="entry name" value="PALP"/>
    <property type="match status" value="1"/>
</dbReference>
<dbReference type="GO" id="GO:0030378">
    <property type="term" value="F:serine racemase activity"/>
    <property type="evidence" value="ECO:0007669"/>
    <property type="project" value="TreeGrafter"/>
</dbReference>
<dbReference type="GO" id="GO:0004794">
    <property type="term" value="F:threonine deaminase activity"/>
    <property type="evidence" value="ECO:0007669"/>
    <property type="project" value="UniProtKB-EC"/>
</dbReference>
<dbReference type="GO" id="GO:0030170">
    <property type="term" value="F:pyridoxal phosphate binding"/>
    <property type="evidence" value="ECO:0007669"/>
    <property type="project" value="InterPro"/>
</dbReference>
<gene>
    <name evidence="10" type="ORF">GGR25_000157</name>
</gene>
<evidence type="ECO:0000256" key="5">
    <source>
        <dbReference type="ARBA" id="ARBA00010869"/>
    </source>
</evidence>
<accession>A0A840AI72</accession>
<dbReference type="Gene3D" id="3.40.50.1100">
    <property type="match status" value="2"/>
</dbReference>
<evidence type="ECO:0000256" key="3">
    <source>
        <dbReference type="ARBA" id="ARBA00001936"/>
    </source>
</evidence>
<evidence type="ECO:0000259" key="9">
    <source>
        <dbReference type="Pfam" id="PF00291"/>
    </source>
</evidence>
<dbReference type="EMBL" id="JACIDS010000001">
    <property type="protein sequence ID" value="MBB3929138.1"/>
    <property type="molecule type" value="Genomic_DNA"/>
</dbReference>
<dbReference type="GO" id="GO:0003941">
    <property type="term" value="F:L-serine ammonia-lyase activity"/>
    <property type="evidence" value="ECO:0007669"/>
    <property type="project" value="TreeGrafter"/>
</dbReference>
<comment type="similarity">
    <text evidence="5">Belongs to the serine/threonine dehydratase family.</text>
</comment>
<dbReference type="InterPro" id="IPR036052">
    <property type="entry name" value="TrpB-like_PALP_sf"/>
</dbReference>
<dbReference type="PROSITE" id="PS00165">
    <property type="entry name" value="DEHYDRATASE_SER_THR"/>
    <property type="match status" value="1"/>
</dbReference>
<dbReference type="PANTHER" id="PTHR43050">
    <property type="entry name" value="SERINE / THREONINE RACEMASE FAMILY MEMBER"/>
    <property type="match status" value="1"/>
</dbReference>
<dbReference type="SUPFAM" id="SSF53686">
    <property type="entry name" value="Tryptophan synthase beta subunit-like PLP-dependent enzymes"/>
    <property type="match status" value="1"/>
</dbReference>
<sequence length="313" mass="32079">MAFRTPILTSPVLDAATGGRILLKCENLQRTGSFKFRGAFNAVSAISAEKLANGVVACSSGNHAQGVAAAATLLGAPSTIVMPADAPQLKIEGTRRLGGRVVLYDRAREDRDAIAAEIVAETGGTFVHPFDDPRVIAGQGTVGLEIADHCDRVGLRPDAVLVPCSGGGFSSGVNLAVSTRLPGARVYVAEPEGFDDYARSLSAGSRQRNERLSGSLCDALQAPTPGAITFAINQRLDAGAVAASDAEALSAMAFAFIHLKLVVEPGGAVGLAALLSGRFDARGKCVVVVLSGGNVDPAVMTQALAFPAAAERV</sequence>
<evidence type="ECO:0000256" key="4">
    <source>
        <dbReference type="ARBA" id="ARBA00001946"/>
    </source>
</evidence>
<keyword evidence="8 10" id="KW-0456">Lyase</keyword>
<comment type="caution">
    <text evidence="10">The sequence shown here is derived from an EMBL/GenBank/DDBJ whole genome shotgun (WGS) entry which is preliminary data.</text>
</comment>
<comment type="cofactor">
    <cofactor evidence="4">
        <name>Mg(2+)</name>
        <dbReference type="ChEBI" id="CHEBI:18420"/>
    </cofactor>
</comment>
<evidence type="ECO:0000256" key="6">
    <source>
        <dbReference type="ARBA" id="ARBA00022842"/>
    </source>
</evidence>
<evidence type="ECO:0000256" key="1">
    <source>
        <dbReference type="ARBA" id="ARBA00001913"/>
    </source>
</evidence>
<dbReference type="PANTHER" id="PTHR43050:SF1">
    <property type="entry name" value="SERINE RACEMASE"/>
    <property type="match status" value="1"/>
</dbReference>
<evidence type="ECO:0000256" key="2">
    <source>
        <dbReference type="ARBA" id="ARBA00001933"/>
    </source>
</evidence>
<evidence type="ECO:0000313" key="10">
    <source>
        <dbReference type="EMBL" id="MBB3929138.1"/>
    </source>
</evidence>
<dbReference type="GO" id="GO:0018114">
    <property type="term" value="F:threonine racemase activity"/>
    <property type="evidence" value="ECO:0007669"/>
    <property type="project" value="TreeGrafter"/>
</dbReference>
<dbReference type="RefSeq" id="WP_246409127.1">
    <property type="nucleotide sequence ID" value="NZ_JACIDS010000001.1"/>
</dbReference>
<dbReference type="EC" id="4.3.1.19" evidence="10"/>